<evidence type="ECO:0000259" key="7">
    <source>
        <dbReference type="Pfam" id="PF20684"/>
    </source>
</evidence>
<feature type="domain" description="Rhodopsin" evidence="7">
    <location>
        <begin position="289"/>
        <end position="369"/>
    </location>
</feature>
<organism evidence="8 9">
    <name type="scientific">Amniculicola lignicola CBS 123094</name>
    <dbReference type="NCBI Taxonomy" id="1392246"/>
    <lineage>
        <taxon>Eukaryota</taxon>
        <taxon>Fungi</taxon>
        <taxon>Dikarya</taxon>
        <taxon>Ascomycota</taxon>
        <taxon>Pezizomycotina</taxon>
        <taxon>Dothideomycetes</taxon>
        <taxon>Pleosporomycetidae</taxon>
        <taxon>Pleosporales</taxon>
        <taxon>Amniculicolaceae</taxon>
        <taxon>Amniculicola</taxon>
    </lineage>
</organism>
<evidence type="ECO:0000256" key="2">
    <source>
        <dbReference type="ARBA" id="ARBA00022692"/>
    </source>
</evidence>
<dbReference type="Proteomes" id="UP000799779">
    <property type="component" value="Unassembled WGS sequence"/>
</dbReference>
<evidence type="ECO:0000256" key="6">
    <source>
        <dbReference type="SAM" id="Phobius"/>
    </source>
</evidence>
<dbReference type="PANTHER" id="PTHR33048:SF105">
    <property type="match status" value="1"/>
</dbReference>
<comment type="subcellular location">
    <subcellularLocation>
        <location evidence="1">Membrane</location>
        <topology evidence="1">Multi-pass membrane protein</topology>
    </subcellularLocation>
</comment>
<keyword evidence="3 6" id="KW-1133">Transmembrane helix</keyword>
<evidence type="ECO:0000313" key="9">
    <source>
        <dbReference type="Proteomes" id="UP000799779"/>
    </source>
</evidence>
<evidence type="ECO:0000256" key="3">
    <source>
        <dbReference type="ARBA" id="ARBA00022989"/>
    </source>
</evidence>
<comment type="similarity">
    <text evidence="5">Belongs to the SAT4 family.</text>
</comment>
<dbReference type="AlphaFoldDB" id="A0A6A5VUN2"/>
<keyword evidence="9" id="KW-1185">Reference proteome</keyword>
<evidence type="ECO:0000256" key="4">
    <source>
        <dbReference type="ARBA" id="ARBA00023136"/>
    </source>
</evidence>
<dbReference type="InterPro" id="IPR049326">
    <property type="entry name" value="Rhodopsin_dom_fungi"/>
</dbReference>
<reference evidence="8" key="1">
    <citation type="journal article" date="2020" name="Stud. Mycol.">
        <title>101 Dothideomycetes genomes: a test case for predicting lifestyles and emergence of pathogens.</title>
        <authorList>
            <person name="Haridas S."/>
            <person name="Albert R."/>
            <person name="Binder M."/>
            <person name="Bloem J."/>
            <person name="Labutti K."/>
            <person name="Salamov A."/>
            <person name="Andreopoulos B."/>
            <person name="Baker S."/>
            <person name="Barry K."/>
            <person name="Bills G."/>
            <person name="Bluhm B."/>
            <person name="Cannon C."/>
            <person name="Castanera R."/>
            <person name="Culley D."/>
            <person name="Daum C."/>
            <person name="Ezra D."/>
            <person name="Gonzalez J."/>
            <person name="Henrissat B."/>
            <person name="Kuo A."/>
            <person name="Liang C."/>
            <person name="Lipzen A."/>
            <person name="Lutzoni F."/>
            <person name="Magnuson J."/>
            <person name="Mondo S."/>
            <person name="Nolan M."/>
            <person name="Ohm R."/>
            <person name="Pangilinan J."/>
            <person name="Park H.-J."/>
            <person name="Ramirez L."/>
            <person name="Alfaro M."/>
            <person name="Sun H."/>
            <person name="Tritt A."/>
            <person name="Yoshinaga Y."/>
            <person name="Zwiers L.-H."/>
            <person name="Turgeon B."/>
            <person name="Goodwin S."/>
            <person name="Spatafora J."/>
            <person name="Crous P."/>
            <person name="Grigoriev I."/>
        </authorList>
    </citation>
    <scope>NUCLEOTIDE SEQUENCE</scope>
    <source>
        <strain evidence="8">CBS 123094</strain>
    </source>
</reference>
<proteinExistence type="inferred from homology"/>
<dbReference type="GO" id="GO:0016020">
    <property type="term" value="C:membrane"/>
    <property type="evidence" value="ECO:0007669"/>
    <property type="project" value="UniProtKB-SubCell"/>
</dbReference>
<dbReference type="EMBL" id="ML977732">
    <property type="protein sequence ID" value="KAF1993090.1"/>
    <property type="molecule type" value="Genomic_DNA"/>
</dbReference>
<name>A0A6A5VUN2_9PLEO</name>
<feature type="transmembrane region" description="Helical" evidence="6">
    <location>
        <begin position="337"/>
        <end position="361"/>
    </location>
</feature>
<dbReference type="OrthoDB" id="4329349at2759"/>
<evidence type="ECO:0000256" key="1">
    <source>
        <dbReference type="ARBA" id="ARBA00004141"/>
    </source>
</evidence>
<dbReference type="Pfam" id="PF20684">
    <property type="entry name" value="Fung_rhodopsin"/>
    <property type="match status" value="1"/>
</dbReference>
<dbReference type="InterPro" id="IPR052337">
    <property type="entry name" value="SAT4-like"/>
</dbReference>
<gene>
    <name evidence="8" type="ORF">P154DRAFT_540696</name>
</gene>
<feature type="transmembrane region" description="Helical" evidence="6">
    <location>
        <begin position="290"/>
        <end position="310"/>
    </location>
</feature>
<protein>
    <recommendedName>
        <fullName evidence="7">Rhodopsin domain-containing protein</fullName>
    </recommendedName>
</protein>
<evidence type="ECO:0000256" key="5">
    <source>
        <dbReference type="ARBA" id="ARBA00038359"/>
    </source>
</evidence>
<dbReference type="PANTHER" id="PTHR33048">
    <property type="entry name" value="PTH11-LIKE INTEGRAL MEMBRANE PROTEIN (AFU_ORTHOLOGUE AFUA_5G11245)"/>
    <property type="match status" value="1"/>
</dbReference>
<keyword evidence="4 6" id="KW-0472">Membrane</keyword>
<sequence>MAIFVESGIEELELKRRRRRIVPSRAQSPINVGVLIASCNQHRSSHFFGFGFGFAAMFLIRSYVDDEKQTKPKAVGQDSGALAARRILHQPVDESRGASVWSKKHGQFFFAGYSGEEEAACSSTSTQRIHTYKCCKKPQANALLKLRKKGRFIPQTKEASFGEDGADIRAATTARYLAVWTVREWHGCLRRISVSVDFHELCKNQVSVVPIAVDSATELWTLYAFAVSVTILRTYARVLSAGFRALDAQAMYGIFFLSSSHRTSTFKSTLIQPFPNAISQSGVDKYHPRIYIAMGLIGVSFFIVLATILLECRPFHHYWKTNPNPGNACHAAISKPLIWVSFVSNVSTDILLFMIPVPMLWRLLSRIRSTVARVQLPGALEKPLSQS</sequence>
<keyword evidence="2 6" id="KW-0812">Transmembrane</keyword>
<accession>A0A6A5VUN2</accession>
<evidence type="ECO:0000313" key="8">
    <source>
        <dbReference type="EMBL" id="KAF1993090.1"/>
    </source>
</evidence>